<dbReference type="Proteomes" id="UP000320421">
    <property type="component" value="Chromosome"/>
</dbReference>
<dbReference type="AlphaFoldDB" id="A0A517PGH2"/>
<keyword evidence="2" id="KW-0732">Signal</keyword>
<name>A0A517PGH2_9PLAN</name>
<organism evidence="3 4">
    <name type="scientific">Gimesia chilikensis</name>
    <dbReference type="NCBI Taxonomy" id="2605989"/>
    <lineage>
        <taxon>Bacteria</taxon>
        <taxon>Pseudomonadati</taxon>
        <taxon>Planctomycetota</taxon>
        <taxon>Planctomycetia</taxon>
        <taxon>Planctomycetales</taxon>
        <taxon>Planctomycetaceae</taxon>
        <taxon>Gimesia</taxon>
    </lineage>
</organism>
<dbReference type="RefSeq" id="WP_145180030.1">
    <property type="nucleotide sequence ID" value="NZ_CP036266.1"/>
</dbReference>
<dbReference type="EMBL" id="CP036266">
    <property type="protein sequence ID" value="QDT18459.1"/>
    <property type="molecule type" value="Genomic_DNA"/>
</dbReference>
<proteinExistence type="predicted"/>
<evidence type="ECO:0008006" key="5">
    <source>
        <dbReference type="Google" id="ProtNLM"/>
    </source>
</evidence>
<feature type="signal peptide" evidence="2">
    <location>
        <begin position="1"/>
        <end position="21"/>
    </location>
</feature>
<gene>
    <name evidence="3" type="ORF">HG66A1_02200</name>
</gene>
<evidence type="ECO:0000313" key="3">
    <source>
        <dbReference type="EMBL" id="QDT18459.1"/>
    </source>
</evidence>
<dbReference type="OrthoDB" id="208996at2"/>
<evidence type="ECO:0000313" key="4">
    <source>
        <dbReference type="Proteomes" id="UP000320421"/>
    </source>
</evidence>
<protein>
    <recommendedName>
        <fullName evidence="5">Secretin/TonB short N-terminal domain-containing protein</fullName>
    </recommendedName>
</protein>
<dbReference type="InterPro" id="IPR051808">
    <property type="entry name" value="Type_IV_pilus_biogenesis"/>
</dbReference>
<reference evidence="3 4" key="1">
    <citation type="submission" date="2019-02" db="EMBL/GenBank/DDBJ databases">
        <title>Deep-cultivation of Planctomycetes and their phenomic and genomic characterization uncovers novel biology.</title>
        <authorList>
            <person name="Wiegand S."/>
            <person name="Jogler M."/>
            <person name="Boedeker C."/>
            <person name="Pinto D."/>
            <person name="Vollmers J."/>
            <person name="Rivas-Marin E."/>
            <person name="Kohn T."/>
            <person name="Peeters S.H."/>
            <person name="Heuer A."/>
            <person name="Rast P."/>
            <person name="Oberbeckmann S."/>
            <person name="Bunk B."/>
            <person name="Jeske O."/>
            <person name="Meyerdierks A."/>
            <person name="Storesund J.E."/>
            <person name="Kallscheuer N."/>
            <person name="Luecker S."/>
            <person name="Lage O.M."/>
            <person name="Pohl T."/>
            <person name="Merkel B.J."/>
            <person name="Hornburger P."/>
            <person name="Mueller R.-W."/>
            <person name="Bruemmer F."/>
            <person name="Labrenz M."/>
            <person name="Spormann A.M."/>
            <person name="Op den Camp H."/>
            <person name="Overmann J."/>
            <person name="Amann R."/>
            <person name="Jetten M.S.M."/>
            <person name="Mascher T."/>
            <person name="Medema M.H."/>
            <person name="Devos D.P."/>
            <person name="Kaster A.-K."/>
            <person name="Ovreas L."/>
            <person name="Rohde M."/>
            <person name="Galperin M.Y."/>
            <person name="Jogler C."/>
        </authorList>
    </citation>
    <scope>NUCLEOTIDE SEQUENCE [LARGE SCALE GENOMIC DNA]</scope>
    <source>
        <strain evidence="3 4">HG66A1</strain>
    </source>
</reference>
<evidence type="ECO:0000256" key="2">
    <source>
        <dbReference type="SAM" id="SignalP"/>
    </source>
</evidence>
<sequence length="480" mass="53276" precursor="true">MRYQVTLTLLTLLLIQGFVLADDPAEQPQDKPIKQASFAAQPEPQESKLSARKPDANDLTRKRDGVWWCPFISSESDSANQRPPANATPSEIAIWKALRKPATLKTDKQPLSDVMRKLAQDFGINIVVDSLGLNEVGLTPETPISMEVDGIKLKSVLNLMLVPQDLAFIIKNEVLVITSKTRAQGKRYVVSYPVADLVIPIPMTGPVSADEPIPVVNRNSVDFNSLIEVIESSVQPVDWERLGGTGSIRAFDPTMCLVIRQSKEAHQEIETLLTELRRQRDFHVSVETRILENLPDKAWERLGLDLDANSLMARTQQNKGPLGGVLLNDEEVKSLLEAAQNHSRTNLIQPPEVALLNGYTAHVTEYTAGGQPHPLQRPFYLQPVISADRREVRLNLRVSDQQSEPQLLQTYVTTVPDGKAVLIELVAQKTNQTGVPVSDNAADAKVFKKTTADQTRTFLLLRPKIIVQQEEEEPVSPPAE</sequence>
<dbReference type="PANTHER" id="PTHR30604:SF1">
    <property type="entry name" value="DNA UTILIZATION PROTEIN HOFQ"/>
    <property type="match status" value="1"/>
</dbReference>
<feature type="region of interest" description="Disordered" evidence="1">
    <location>
        <begin position="25"/>
        <end position="57"/>
    </location>
</feature>
<keyword evidence="4" id="KW-1185">Reference proteome</keyword>
<evidence type="ECO:0000256" key="1">
    <source>
        <dbReference type="SAM" id="MobiDB-lite"/>
    </source>
</evidence>
<dbReference type="PANTHER" id="PTHR30604">
    <property type="entry name" value="PROTEIN TRANSPORT PROTEIN HOFQ"/>
    <property type="match status" value="1"/>
</dbReference>
<feature type="chain" id="PRO_5021801223" description="Secretin/TonB short N-terminal domain-containing protein" evidence="2">
    <location>
        <begin position="22"/>
        <end position="480"/>
    </location>
</feature>
<accession>A0A517PGH2</accession>